<feature type="transmembrane region" description="Helical" evidence="1">
    <location>
        <begin position="68"/>
        <end position="88"/>
    </location>
</feature>
<dbReference type="AlphaFoldDB" id="A0A7V7FZ71"/>
<keyword evidence="1" id="KW-0812">Transmembrane</keyword>
<dbReference type="PANTHER" id="PTHR22911">
    <property type="entry name" value="ACYL-MALONYL CONDENSING ENZYME-RELATED"/>
    <property type="match status" value="1"/>
</dbReference>
<feature type="transmembrane region" description="Helical" evidence="1">
    <location>
        <begin position="179"/>
        <end position="199"/>
    </location>
</feature>
<comment type="caution">
    <text evidence="3">The sequence shown here is derived from an EMBL/GenBank/DDBJ whole genome shotgun (WGS) entry which is preliminary data.</text>
</comment>
<dbReference type="InterPro" id="IPR037185">
    <property type="entry name" value="EmrE-like"/>
</dbReference>
<accession>A0A7V7FZ71</accession>
<protein>
    <submittedName>
        <fullName evidence="3">DMT family transporter</fullName>
    </submittedName>
</protein>
<keyword evidence="4" id="KW-1185">Reference proteome</keyword>
<keyword evidence="1" id="KW-1133">Transmembrane helix</keyword>
<keyword evidence="1" id="KW-0472">Membrane</keyword>
<dbReference type="GO" id="GO:0016020">
    <property type="term" value="C:membrane"/>
    <property type="evidence" value="ECO:0007669"/>
    <property type="project" value="InterPro"/>
</dbReference>
<proteinExistence type="predicted"/>
<evidence type="ECO:0000313" key="3">
    <source>
        <dbReference type="EMBL" id="KAA0011991.1"/>
    </source>
</evidence>
<feature type="transmembrane region" description="Helical" evidence="1">
    <location>
        <begin position="260"/>
        <end position="281"/>
    </location>
</feature>
<dbReference type="EMBL" id="VTPY01000004">
    <property type="protein sequence ID" value="KAA0011991.1"/>
    <property type="molecule type" value="Genomic_DNA"/>
</dbReference>
<feature type="transmembrane region" description="Helical" evidence="1">
    <location>
        <begin position="148"/>
        <end position="167"/>
    </location>
</feature>
<dbReference type="PANTHER" id="PTHR22911:SF135">
    <property type="entry name" value="BLR4310 PROTEIN"/>
    <property type="match status" value="1"/>
</dbReference>
<organism evidence="3 4">
    <name type="scientific">Billgrantia pellis</name>
    <dbReference type="NCBI Taxonomy" id="2606936"/>
    <lineage>
        <taxon>Bacteria</taxon>
        <taxon>Pseudomonadati</taxon>
        <taxon>Pseudomonadota</taxon>
        <taxon>Gammaproteobacteria</taxon>
        <taxon>Oceanospirillales</taxon>
        <taxon>Halomonadaceae</taxon>
        <taxon>Billgrantia</taxon>
    </lineage>
</organism>
<sequence length="298" mass="31817">MSFSLHGHGRGLVMAASGVTVLSFDSLLVRLAATDGWNIIFWRGALMGLSLGLLCLDGRRLATLRGYLGVSLFSAILLGITSSLFVLAVMNTKVANVVVILSAAPLFAALFTHFFLHDPVAVRTWLAILSAMAGMLIVFSASLTGDGLVGDVYAVIAAAAVGGNLTLLRRHPNLDRIPLIAMGGGLSAFLAWPMATPLALTTQSYGILALMGLLQMPLATALINNATRHLPSAEVALFYLVEAVFGTLWVWWWLGEQPPQATLLGGFVILLTLFLNAWSGLRESNRRMVRPLGGNLHL</sequence>
<evidence type="ECO:0000313" key="4">
    <source>
        <dbReference type="Proteomes" id="UP000486760"/>
    </source>
</evidence>
<feature type="transmembrane region" description="Helical" evidence="1">
    <location>
        <begin position="123"/>
        <end position="142"/>
    </location>
</feature>
<name>A0A7V7FZ71_9GAMM</name>
<feature type="transmembrane region" description="Helical" evidence="1">
    <location>
        <begin position="235"/>
        <end position="254"/>
    </location>
</feature>
<dbReference type="SUPFAM" id="SSF103481">
    <property type="entry name" value="Multidrug resistance efflux transporter EmrE"/>
    <property type="match status" value="2"/>
</dbReference>
<feature type="transmembrane region" description="Helical" evidence="1">
    <location>
        <begin position="39"/>
        <end position="56"/>
    </location>
</feature>
<feature type="transmembrane region" description="Helical" evidence="1">
    <location>
        <begin position="94"/>
        <end position="116"/>
    </location>
</feature>
<feature type="domain" description="EamA" evidence="2">
    <location>
        <begin position="150"/>
        <end position="276"/>
    </location>
</feature>
<feature type="transmembrane region" description="Helical" evidence="1">
    <location>
        <begin position="205"/>
        <end position="223"/>
    </location>
</feature>
<dbReference type="InterPro" id="IPR000620">
    <property type="entry name" value="EamA_dom"/>
</dbReference>
<dbReference type="Pfam" id="PF00892">
    <property type="entry name" value="EamA"/>
    <property type="match status" value="2"/>
</dbReference>
<reference evidence="3 4" key="1">
    <citation type="submission" date="2019-08" db="EMBL/GenBank/DDBJ databases">
        <title>Bioinformatics analysis of the strain L3 and L5.</title>
        <authorList>
            <person name="Li X."/>
        </authorList>
    </citation>
    <scope>NUCLEOTIDE SEQUENCE [LARGE SCALE GENOMIC DNA]</scope>
    <source>
        <strain evidence="3 4">L5</strain>
    </source>
</reference>
<evidence type="ECO:0000259" key="2">
    <source>
        <dbReference type="Pfam" id="PF00892"/>
    </source>
</evidence>
<evidence type="ECO:0000256" key="1">
    <source>
        <dbReference type="SAM" id="Phobius"/>
    </source>
</evidence>
<dbReference type="Proteomes" id="UP000486760">
    <property type="component" value="Unassembled WGS sequence"/>
</dbReference>
<gene>
    <name evidence="3" type="ORF">F0A17_11880</name>
</gene>
<feature type="domain" description="EamA" evidence="2">
    <location>
        <begin position="11"/>
        <end position="139"/>
    </location>
</feature>
<feature type="transmembrane region" description="Helical" evidence="1">
    <location>
        <begin position="12"/>
        <end position="33"/>
    </location>
</feature>